<dbReference type="GeneTree" id="ENSGT00390000009426"/>
<accession>A0A5F8H616</accession>
<dbReference type="OMA" id="FKQVCSM"/>
<feature type="domain" description="Essential protein Yae1 N-terminal" evidence="2">
    <location>
        <begin position="47"/>
        <end position="85"/>
    </location>
</feature>
<dbReference type="PANTHER" id="PTHR28532">
    <property type="entry name" value="GEO13458P1"/>
    <property type="match status" value="1"/>
</dbReference>
<keyword evidence="4" id="KW-1185">Reference proteome</keyword>
<dbReference type="InParanoid" id="A0A5F8H616"/>
<sequence length="162" mass="18106">MESFVIPPQAEAWHQEPQPLRYLFPCLAPSSDLFCSCSLCHRYHGEGYQEGYVEGSCLGMTEGRQYGVSHGAKIGSEVGCYQGFAFTWKCLLAQCPTEKDSKKRKMLDSFLGMVQKFPYADPTCAQLHEDLDRIRGKFKQVCSLLSIQPNFKVNSGGSALSF</sequence>
<dbReference type="GO" id="GO:0042273">
    <property type="term" value="P:ribosomal large subunit biogenesis"/>
    <property type="evidence" value="ECO:0007669"/>
    <property type="project" value="Ensembl"/>
</dbReference>
<dbReference type="Ensembl" id="ENSMODT00000064009.1">
    <property type="protein sequence ID" value="ENSMODP00000055415.1"/>
    <property type="gene ID" value="ENSMODG00000004085.3"/>
</dbReference>
<reference evidence="3 4" key="1">
    <citation type="journal article" date="2007" name="Nature">
        <title>Genome of the marsupial Monodelphis domestica reveals innovation in non-coding sequences.</title>
        <authorList>
            <person name="Mikkelsen T.S."/>
            <person name="Wakefield M.J."/>
            <person name="Aken B."/>
            <person name="Amemiya C.T."/>
            <person name="Chang J.L."/>
            <person name="Duke S."/>
            <person name="Garber M."/>
            <person name="Gentles A.J."/>
            <person name="Goodstadt L."/>
            <person name="Heger A."/>
            <person name="Jurka J."/>
            <person name="Kamal M."/>
            <person name="Mauceli E."/>
            <person name="Searle S.M."/>
            <person name="Sharpe T."/>
            <person name="Baker M.L."/>
            <person name="Batzer M.A."/>
            <person name="Benos P.V."/>
            <person name="Belov K."/>
            <person name="Clamp M."/>
            <person name="Cook A."/>
            <person name="Cuff J."/>
            <person name="Das R."/>
            <person name="Davidow L."/>
            <person name="Deakin J.E."/>
            <person name="Fazzari M.J."/>
            <person name="Glass J.L."/>
            <person name="Grabherr M."/>
            <person name="Greally J.M."/>
            <person name="Gu W."/>
            <person name="Hore T.A."/>
            <person name="Huttley G.A."/>
            <person name="Kleber M."/>
            <person name="Jirtle R.L."/>
            <person name="Koina E."/>
            <person name="Lee J.T."/>
            <person name="Mahony S."/>
            <person name="Marra M.A."/>
            <person name="Miller R.D."/>
            <person name="Nicholls R.D."/>
            <person name="Oda M."/>
            <person name="Papenfuss A.T."/>
            <person name="Parra Z.E."/>
            <person name="Pollock D.D."/>
            <person name="Ray D.A."/>
            <person name="Schein J.E."/>
            <person name="Speed T.P."/>
            <person name="Thompson K."/>
            <person name="VandeBerg J.L."/>
            <person name="Wade C.M."/>
            <person name="Walker J.A."/>
            <person name="Waters P.D."/>
            <person name="Webber C."/>
            <person name="Weidman J.R."/>
            <person name="Xie X."/>
            <person name="Zody M.C."/>
            <person name="Baldwin J."/>
            <person name="Abdouelleil A."/>
            <person name="Abdulkadir J."/>
            <person name="Abebe A."/>
            <person name="Abera B."/>
            <person name="Abreu J."/>
            <person name="Acer S.C."/>
            <person name="Aftuck L."/>
            <person name="Alexander A."/>
            <person name="An P."/>
            <person name="Anderson E."/>
            <person name="Anderson S."/>
            <person name="Arachi H."/>
            <person name="Azer M."/>
            <person name="Bachantsang P."/>
            <person name="Barry A."/>
            <person name="Bayul T."/>
            <person name="Berlin A."/>
            <person name="Bessette D."/>
            <person name="Bloom T."/>
            <person name="Bloom T."/>
            <person name="Boguslavskiy L."/>
            <person name="Bonnet C."/>
            <person name="Boukhgalter B."/>
            <person name="Bourzgui I."/>
            <person name="Brown A."/>
            <person name="Cahill P."/>
            <person name="Channer S."/>
            <person name="Cheshatsang Y."/>
            <person name="Chuda L."/>
            <person name="Citroen M."/>
            <person name="Collymore A."/>
            <person name="Cooke P."/>
            <person name="Costello M."/>
            <person name="D'Aco K."/>
            <person name="Daza R."/>
            <person name="De Haan G."/>
            <person name="DeGray S."/>
            <person name="DeMaso C."/>
            <person name="Dhargay N."/>
            <person name="Dooley K."/>
            <person name="Dooley E."/>
            <person name="Doricent M."/>
            <person name="Dorje P."/>
            <person name="Dorjee K."/>
            <person name="Dupes A."/>
            <person name="Elong R."/>
            <person name="Falk J."/>
            <person name="Farina A."/>
            <person name="Faro S."/>
            <person name="Ferguson D."/>
            <person name="Fisher S."/>
            <person name="Foley C.D."/>
            <person name="Franke A."/>
            <person name="Friedrich D."/>
            <person name="Gadbois L."/>
            <person name="Gearin G."/>
            <person name="Gearin C.R."/>
            <person name="Giannoukos G."/>
            <person name="Goode T."/>
            <person name="Graham J."/>
            <person name="Grandbois E."/>
            <person name="Grewal S."/>
            <person name="Gyaltsen K."/>
            <person name="Hafez N."/>
            <person name="Hagos B."/>
            <person name="Hall J."/>
            <person name="Henson C."/>
            <person name="Hollinger A."/>
            <person name="Honan T."/>
            <person name="Huard M.D."/>
            <person name="Hughes L."/>
            <person name="Hurhula B."/>
            <person name="Husby M.E."/>
            <person name="Kamat A."/>
            <person name="Kanga B."/>
            <person name="Kashin S."/>
            <person name="Khazanovich D."/>
            <person name="Kisner P."/>
            <person name="Lance K."/>
            <person name="Lara M."/>
            <person name="Lee W."/>
            <person name="Lennon N."/>
            <person name="Letendre F."/>
            <person name="LeVine R."/>
            <person name="Lipovsky A."/>
            <person name="Liu X."/>
            <person name="Liu J."/>
            <person name="Liu S."/>
            <person name="Lokyitsang T."/>
            <person name="Lokyitsang Y."/>
            <person name="Lubonja R."/>
            <person name="Lui A."/>
            <person name="MacDonald P."/>
            <person name="Magnisalis V."/>
            <person name="Maru K."/>
            <person name="Matthews C."/>
            <person name="McCusker W."/>
            <person name="McDonough S."/>
            <person name="Mehta T."/>
            <person name="Meldrim J."/>
            <person name="Meneus L."/>
            <person name="Mihai O."/>
            <person name="Mihalev A."/>
            <person name="Mihova T."/>
            <person name="Mittelman R."/>
            <person name="Mlenga V."/>
            <person name="Montmayeur A."/>
            <person name="Mulrain L."/>
            <person name="Navidi A."/>
            <person name="Naylor J."/>
            <person name="Negash T."/>
            <person name="Nguyen T."/>
            <person name="Nguyen N."/>
            <person name="Nicol R."/>
            <person name="Norbu C."/>
            <person name="Norbu N."/>
            <person name="Novod N."/>
            <person name="O'Neill B."/>
            <person name="Osman S."/>
            <person name="Markiewicz E."/>
            <person name="Oyono O.L."/>
            <person name="Patti C."/>
            <person name="Phunkhang P."/>
            <person name="Pierre F."/>
            <person name="Priest M."/>
            <person name="Raghuraman S."/>
            <person name="Rege F."/>
            <person name="Reyes R."/>
            <person name="Rise C."/>
            <person name="Rogov P."/>
            <person name="Ross K."/>
            <person name="Ryan E."/>
            <person name="Settipalli S."/>
            <person name="Shea T."/>
            <person name="Sherpa N."/>
            <person name="Shi L."/>
            <person name="Shih D."/>
            <person name="Sparrow T."/>
            <person name="Spaulding J."/>
            <person name="Stalker J."/>
            <person name="Stange-Thomann N."/>
            <person name="Stavropoulos S."/>
            <person name="Stone C."/>
            <person name="Strader C."/>
            <person name="Tesfaye S."/>
            <person name="Thomson T."/>
            <person name="Thoulutsang Y."/>
            <person name="Thoulutsang D."/>
            <person name="Topham K."/>
            <person name="Topping I."/>
            <person name="Tsamla T."/>
            <person name="Vassiliev H."/>
            <person name="Vo A."/>
            <person name="Wangchuk T."/>
            <person name="Wangdi T."/>
            <person name="Weiand M."/>
            <person name="Wilkinson J."/>
            <person name="Wilson A."/>
            <person name="Yadav S."/>
            <person name="Young G."/>
            <person name="Yu Q."/>
            <person name="Zembek L."/>
            <person name="Zhong D."/>
            <person name="Zimmer A."/>
            <person name="Zwirko Z."/>
            <person name="Jaffe D.B."/>
            <person name="Alvarez P."/>
            <person name="Brockman W."/>
            <person name="Butler J."/>
            <person name="Chin C."/>
            <person name="Gnerre S."/>
            <person name="MacCallum I."/>
            <person name="Graves J.A."/>
            <person name="Ponting C.P."/>
            <person name="Breen M."/>
            <person name="Samollow P.B."/>
            <person name="Lander E.S."/>
            <person name="Lindblad-Toh K."/>
        </authorList>
    </citation>
    <scope>NUCLEOTIDE SEQUENCE [LARGE SCALE GENOMIC DNA]</scope>
</reference>
<proteinExistence type="inferred from homology"/>
<dbReference type="InterPro" id="IPR052436">
    <property type="entry name" value="LTO1_adapter"/>
</dbReference>
<dbReference type="FunCoup" id="A0A5F8H616">
    <property type="interactions" value="767"/>
</dbReference>
<name>A0A5F8H616_MONDO</name>
<evidence type="ECO:0000259" key="2">
    <source>
        <dbReference type="Pfam" id="PF09811"/>
    </source>
</evidence>
<evidence type="ECO:0000313" key="4">
    <source>
        <dbReference type="Proteomes" id="UP000002280"/>
    </source>
</evidence>
<reference evidence="3" key="3">
    <citation type="submission" date="2025-09" db="UniProtKB">
        <authorList>
            <consortium name="Ensembl"/>
        </authorList>
    </citation>
    <scope>IDENTIFICATION</scope>
</reference>
<comment type="similarity">
    <text evidence="1">Belongs to the LTO1 family.</text>
</comment>
<dbReference type="Proteomes" id="UP000002280">
    <property type="component" value="Chromosome 5"/>
</dbReference>
<dbReference type="STRING" id="13616.ENSMODP00000055415"/>
<protein>
    <submittedName>
        <fullName evidence="3">LTO1 maturation factor of ABCE1</fullName>
    </submittedName>
</protein>
<dbReference type="GO" id="GO:0006413">
    <property type="term" value="P:translational initiation"/>
    <property type="evidence" value="ECO:0007669"/>
    <property type="project" value="Ensembl"/>
</dbReference>
<dbReference type="InterPro" id="IPR019191">
    <property type="entry name" value="Essential_protein_Yae1_N"/>
</dbReference>
<dbReference type="Bgee" id="ENSMODG00000004085">
    <property type="expression patterns" value="Expressed in skeletal muscle tissue and 20 other cell types or tissues"/>
</dbReference>
<gene>
    <name evidence="3" type="primary">LTO1</name>
</gene>
<evidence type="ECO:0000256" key="1">
    <source>
        <dbReference type="ARBA" id="ARBA00038090"/>
    </source>
</evidence>
<dbReference type="GO" id="GO:0051604">
    <property type="term" value="P:protein maturation"/>
    <property type="evidence" value="ECO:0007669"/>
    <property type="project" value="Ensembl"/>
</dbReference>
<dbReference type="PANTHER" id="PTHR28532:SF1">
    <property type="entry name" value="ORAL CANCER OVEREXPRESSED 1"/>
    <property type="match status" value="1"/>
</dbReference>
<organism evidence="3 4">
    <name type="scientific">Monodelphis domestica</name>
    <name type="common">Gray short-tailed opossum</name>
    <dbReference type="NCBI Taxonomy" id="13616"/>
    <lineage>
        <taxon>Eukaryota</taxon>
        <taxon>Metazoa</taxon>
        <taxon>Chordata</taxon>
        <taxon>Craniata</taxon>
        <taxon>Vertebrata</taxon>
        <taxon>Euteleostomi</taxon>
        <taxon>Mammalia</taxon>
        <taxon>Metatheria</taxon>
        <taxon>Didelphimorphia</taxon>
        <taxon>Didelphidae</taxon>
        <taxon>Monodelphis</taxon>
    </lineage>
</organism>
<evidence type="ECO:0000313" key="3">
    <source>
        <dbReference type="Ensembl" id="ENSMODP00000055415.1"/>
    </source>
</evidence>
<dbReference type="Pfam" id="PF09811">
    <property type="entry name" value="Yae1_N"/>
    <property type="match status" value="1"/>
</dbReference>
<dbReference type="AlphaFoldDB" id="A0A5F8H616"/>
<reference evidence="3" key="2">
    <citation type="submission" date="2025-08" db="UniProtKB">
        <authorList>
            <consortium name="Ensembl"/>
        </authorList>
    </citation>
    <scope>IDENTIFICATION</scope>
</reference>